<evidence type="ECO:0000313" key="4">
    <source>
        <dbReference type="Proteomes" id="UP000288805"/>
    </source>
</evidence>
<reference evidence="3 4" key="1">
    <citation type="journal article" date="2018" name="PLoS Genet.">
        <title>Population sequencing reveals clonal diversity and ancestral inbreeding in the grapevine cultivar Chardonnay.</title>
        <authorList>
            <person name="Roach M.J."/>
            <person name="Johnson D.L."/>
            <person name="Bohlmann J."/>
            <person name="van Vuuren H.J."/>
            <person name="Jones S.J."/>
            <person name="Pretorius I.S."/>
            <person name="Schmidt S.A."/>
            <person name="Borneman A.R."/>
        </authorList>
    </citation>
    <scope>NUCLEOTIDE SEQUENCE [LARGE SCALE GENOMIC DNA]</scope>
    <source>
        <strain evidence="4">cv. Chardonnay</strain>
        <tissue evidence="3">Leaf</tissue>
    </source>
</reference>
<organism evidence="3 4">
    <name type="scientific">Vitis vinifera</name>
    <name type="common">Grape</name>
    <dbReference type="NCBI Taxonomy" id="29760"/>
    <lineage>
        <taxon>Eukaryota</taxon>
        <taxon>Viridiplantae</taxon>
        <taxon>Streptophyta</taxon>
        <taxon>Embryophyta</taxon>
        <taxon>Tracheophyta</taxon>
        <taxon>Spermatophyta</taxon>
        <taxon>Magnoliopsida</taxon>
        <taxon>eudicotyledons</taxon>
        <taxon>Gunneridae</taxon>
        <taxon>Pentapetalae</taxon>
        <taxon>rosids</taxon>
        <taxon>Vitales</taxon>
        <taxon>Vitaceae</taxon>
        <taxon>Viteae</taxon>
        <taxon>Vitis</taxon>
    </lineage>
</organism>
<gene>
    <name evidence="3" type="ORF">CK203_076384</name>
</gene>
<dbReference type="GO" id="GO:0003712">
    <property type="term" value="F:transcription coregulator activity"/>
    <property type="evidence" value="ECO:0007669"/>
    <property type="project" value="InterPro"/>
</dbReference>
<dbReference type="Gramene" id="Vitis11g00576.t01">
    <property type="protein sequence ID" value="Vitis11g00576.t01.CDS"/>
    <property type="gene ID" value="Vitis11g00576"/>
</dbReference>
<dbReference type="Gene3D" id="1.10.246.20">
    <property type="entry name" value="Coactivator CBP, KIX domain"/>
    <property type="match status" value="1"/>
</dbReference>
<dbReference type="InterPro" id="IPR036529">
    <property type="entry name" value="KIX_dom_sf"/>
</dbReference>
<dbReference type="AlphaFoldDB" id="A0A438C0F3"/>
<protein>
    <recommendedName>
        <fullName evidence="5">Histone acetyltransferase</fullName>
    </recommendedName>
</protein>
<name>A0A438C0F3_VITVI</name>
<feature type="region of interest" description="Disordered" evidence="2">
    <location>
        <begin position="327"/>
        <end position="354"/>
    </location>
</feature>
<dbReference type="PANTHER" id="PTHR35300:SF4">
    <property type="entry name" value="HISTONE ACETYLTRANSFERASE"/>
    <property type="match status" value="1"/>
</dbReference>
<sequence length="424" mass="47197">MPRPGPRPYECVRRAWHSDRHQPMRGSIIQQIFRVVTDTHSSATKKNREWQEKLPIVVLKAEEIMYSKANSETEYMDLGTLWDRVNDAVNTIIRRDESTETGELLPPCIEAALNLGCVPVRASRSQRHNNPRSYLTHRTQEPTSVSPRVLDNAVNERCPQLQPPSAGNQLTFGRLNMDSTHLVLDSDRHVTQNNSLATTRNFHFPYENFPLGSNQSMTVETNTPLNFGSVYPLYYGTHFQNEESHLGFQMPETANANTVFVGAPIGTSIAEPSEMGIILQNLFSSDGTENVLNKNAQENFRDTCGKEPVAECDLSLRLGLSSDPCMRKEKCSAPDTEDVGSSSSQEGAKVSGLSPGKSKGFCFFPSETANSPFGSCSNKWNSGDEGQNMDATVRKRKAPFNNDLEGGQFFLSPEIRSDHFTGRI</sequence>
<dbReference type="PANTHER" id="PTHR35300">
    <property type="entry name" value="COACTIVATOR CBP, KIX DOMAIN-CONTAINING PROTEIN-RELATED"/>
    <property type="match status" value="1"/>
</dbReference>
<dbReference type="GO" id="GO:0006355">
    <property type="term" value="P:regulation of DNA-templated transcription"/>
    <property type="evidence" value="ECO:0007669"/>
    <property type="project" value="InterPro"/>
</dbReference>
<dbReference type="EMBL" id="QGNW01002585">
    <property type="protein sequence ID" value="RVW16712.1"/>
    <property type="molecule type" value="Genomic_DNA"/>
</dbReference>
<dbReference type="Proteomes" id="UP000288805">
    <property type="component" value="Unassembled WGS sequence"/>
</dbReference>
<comment type="caution">
    <text evidence="3">The sequence shown here is derived from an EMBL/GenBank/DDBJ whole genome shotgun (WGS) entry which is preliminary data.</text>
</comment>
<evidence type="ECO:0000256" key="1">
    <source>
        <dbReference type="ARBA" id="ARBA00023242"/>
    </source>
</evidence>
<evidence type="ECO:0000313" key="3">
    <source>
        <dbReference type="EMBL" id="RVW16712.1"/>
    </source>
</evidence>
<evidence type="ECO:0008006" key="5">
    <source>
        <dbReference type="Google" id="ProtNLM"/>
    </source>
</evidence>
<keyword evidence="1" id="KW-0539">Nucleus</keyword>
<accession>A0A438C0F3</accession>
<proteinExistence type="predicted"/>
<evidence type="ECO:0000256" key="2">
    <source>
        <dbReference type="SAM" id="MobiDB-lite"/>
    </source>
</evidence>
<dbReference type="OrthoDB" id="1937968at2759"/>